<dbReference type="Gene3D" id="3.40.50.720">
    <property type="entry name" value="NAD(P)-binding Rossmann-like Domain"/>
    <property type="match status" value="1"/>
</dbReference>
<gene>
    <name evidence="2" type="ORF">GCM10010357_10680</name>
</gene>
<dbReference type="InterPro" id="IPR051207">
    <property type="entry name" value="ComplexI_NDUFA9_subunit"/>
</dbReference>
<dbReference type="Pfam" id="PF01370">
    <property type="entry name" value="Epimerase"/>
    <property type="match status" value="1"/>
</dbReference>
<proteinExistence type="predicted"/>
<dbReference type="EMBL" id="BAAABX010000009">
    <property type="protein sequence ID" value="GAA0391814.1"/>
    <property type="molecule type" value="Genomic_DNA"/>
</dbReference>
<sequence length="387" mass="41557">MAAAFHEECGGHFSVVHCCERGAGLLRVRQDRSMRILVMGGTWFLGRAVAQEALARGWQVSTFNRGRSGVDLPGVEAFRGDRTVAQDLAGLAAAGPWDAVVDTSSSALAPCSVLAGARALEPVARRYIYVSTVNAYRGWPDDPLTEESELLDGPPDADADYGRQPKSWDGPDLHYGRQKAGAERAVWEAFGADRVAVLRPGVILGPGEYVGRLPWWLRRAERGGAILAPGQPAKGIQPVDVRDAAIFALDQATVSGGGAYNVTAPIGRETMGGFLDKCLEVTGRRGHLVWAADDLLIEHGVRQWTELPLWRTHRGVWNIGSDRAQAAGLVCRRLAETVEATWAWLHQGGIPVQHPRWSEHGIAREKEAAVLAAAGGSGVSAVEGEVC</sequence>
<dbReference type="Proteomes" id="UP001500879">
    <property type="component" value="Unassembled WGS sequence"/>
</dbReference>
<dbReference type="PANTHER" id="PTHR12126:SF16">
    <property type="entry name" value="MIOREX COMPLEX COMPONENT 2"/>
    <property type="match status" value="1"/>
</dbReference>
<evidence type="ECO:0000313" key="3">
    <source>
        <dbReference type="Proteomes" id="UP001500879"/>
    </source>
</evidence>
<dbReference type="InterPro" id="IPR036291">
    <property type="entry name" value="NAD(P)-bd_dom_sf"/>
</dbReference>
<name>A0ABP3I5Z7_9ACTN</name>
<dbReference type="SUPFAM" id="SSF51735">
    <property type="entry name" value="NAD(P)-binding Rossmann-fold domains"/>
    <property type="match status" value="1"/>
</dbReference>
<dbReference type="PANTHER" id="PTHR12126">
    <property type="entry name" value="NADH-UBIQUINONE OXIDOREDUCTASE 39 KDA SUBUNIT-RELATED"/>
    <property type="match status" value="1"/>
</dbReference>
<organism evidence="2 3">
    <name type="scientific">Streptomyces luteireticuli</name>
    <dbReference type="NCBI Taxonomy" id="173858"/>
    <lineage>
        <taxon>Bacteria</taxon>
        <taxon>Bacillati</taxon>
        <taxon>Actinomycetota</taxon>
        <taxon>Actinomycetes</taxon>
        <taxon>Kitasatosporales</taxon>
        <taxon>Streptomycetaceae</taxon>
        <taxon>Streptomyces</taxon>
    </lineage>
</organism>
<dbReference type="InterPro" id="IPR001509">
    <property type="entry name" value="Epimerase_deHydtase"/>
</dbReference>
<evidence type="ECO:0000313" key="2">
    <source>
        <dbReference type="EMBL" id="GAA0391814.1"/>
    </source>
</evidence>
<protein>
    <submittedName>
        <fullName evidence="2">NAD-dependent epimerase/dehydratase family protein</fullName>
    </submittedName>
</protein>
<evidence type="ECO:0000259" key="1">
    <source>
        <dbReference type="Pfam" id="PF01370"/>
    </source>
</evidence>
<feature type="domain" description="NAD-dependent epimerase/dehydratase" evidence="1">
    <location>
        <begin position="36"/>
        <end position="262"/>
    </location>
</feature>
<comment type="caution">
    <text evidence="2">The sequence shown here is derived from an EMBL/GenBank/DDBJ whole genome shotgun (WGS) entry which is preliminary data.</text>
</comment>
<accession>A0ABP3I5Z7</accession>
<keyword evidence="3" id="KW-1185">Reference proteome</keyword>
<reference evidence="3" key="1">
    <citation type="journal article" date="2019" name="Int. J. Syst. Evol. Microbiol.">
        <title>The Global Catalogue of Microorganisms (GCM) 10K type strain sequencing project: providing services to taxonomists for standard genome sequencing and annotation.</title>
        <authorList>
            <consortium name="The Broad Institute Genomics Platform"/>
            <consortium name="The Broad Institute Genome Sequencing Center for Infectious Disease"/>
            <person name="Wu L."/>
            <person name="Ma J."/>
        </authorList>
    </citation>
    <scope>NUCLEOTIDE SEQUENCE [LARGE SCALE GENOMIC DNA]</scope>
    <source>
        <strain evidence="3">JCM 4788</strain>
    </source>
</reference>